<feature type="compositionally biased region" description="Low complexity" evidence="8">
    <location>
        <begin position="1009"/>
        <end position="1021"/>
    </location>
</feature>
<dbReference type="InterPro" id="IPR010414">
    <property type="entry name" value="FRG1"/>
</dbReference>
<reference evidence="11 12" key="1">
    <citation type="submission" date="2015-01" db="EMBL/GenBank/DDBJ databases">
        <title>Evolution of Trichinella species and genotypes.</title>
        <authorList>
            <person name="Korhonen P.K."/>
            <person name="Edoardo P."/>
            <person name="Giuseppe L.R."/>
            <person name="Gasser R.B."/>
        </authorList>
    </citation>
    <scope>NUCLEOTIDE SEQUENCE [LARGE SCALE GENOMIC DNA]</scope>
    <source>
        <strain evidence="11">ISS2496</strain>
    </source>
</reference>
<gene>
    <name evidence="11" type="primary">GBF1</name>
    <name evidence="11" type="ORF">T12_205</name>
</gene>
<feature type="compositionally biased region" description="Low complexity" evidence="8">
    <location>
        <begin position="404"/>
        <end position="416"/>
    </location>
</feature>
<feature type="region of interest" description="Disordered" evidence="8">
    <location>
        <begin position="999"/>
        <end position="1053"/>
    </location>
</feature>
<keyword evidence="4" id="KW-0805">Transcription regulation</keyword>
<evidence type="ECO:0000256" key="2">
    <source>
        <dbReference type="ARBA" id="ARBA00010878"/>
    </source>
</evidence>
<feature type="region of interest" description="Disordered" evidence="8">
    <location>
        <begin position="931"/>
        <end position="959"/>
    </location>
</feature>
<organism evidence="11 12">
    <name type="scientific">Trichinella patagoniensis</name>
    <dbReference type="NCBI Taxonomy" id="990121"/>
    <lineage>
        <taxon>Eukaryota</taxon>
        <taxon>Metazoa</taxon>
        <taxon>Ecdysozoa</taxon>
        <taxon>Nematoda</taxon>
        <taxon>Enoplea</taxon>
        <taxon>Dorylaimia</taxon>
        <taxon>Trichinellida</taxon>
        <taxon>Trichinellidae</taxon>
        <taxon>Trichinella</taxon>
    </lineage>
</organism>
<protein>
    <submittedName>
        <fullName evidence="11">Protein FRG1</fullName>
    </submittedName>
</protein>
<evidence type="ECO:0000256" key="8">
    <source>
        <dbReference type="SAM" id="MobiDB-lite"/>
    </source>
</evidence>
<feature type="region of interest" description="Disordered" evidence="8">
    <location>
        <begin position="844"/>
        <end position="870"/>
    </location>
</feature>
<evidence type="ECO:0000313" key="12">
    <source>
        <dbReference type="Proteomes" id="UP000054783"/>
    </source>
</evidence>
<accession>A0A0V1A8Z3</accession>
<feature type="domain" description="Protein capicua homolog-like C-terminal tri-helical" evidence="10">
    <location>
        <begin position="1203"/>
        <end position="1257"/>
    </location>
</feature>
<comment type="similarity">
    <text evidence="2">Belongs to the FRG1 family.</text>
</comment>
<dbReference type="SUPFAM" id="SSF50405">
    <property type="entry name" value="Actin-crosslinking proteins"/>
    <property type="match status" value="1"/>
</dbReference>
<dbReference type="GO" id="GO:0005730">
    <property type="term" value="C:nucleolus"/>
    <property type="evidence" value="ECO:0007669"/>
    <property type="project" value="UniProtKB-SubCell"/>
</dbReference>
<feature type="compositionally biased region" description="Basic and acidic residues" evidence="8">
    <location>
        <begin position="391"/>
        <end position="403"/>
    </location>
</feature>
<sequence>MEQHARSSSNTDRAVDCPDAAQVVALKRNFKEADQLLVTDDDCYKAGTLKSTSSHMADCSESAGVSVGGLRSSSIVADFGSHCSARSSSCGSLRDDDYLLNNTVDNDTVSFGHSVSLKDWKGARVLARPLDREDHYYSACIKLVRPNNAVVVEFDNVAQLNSLVVYQDVFTVSQFDILADQAPVPELVKIGMVVCARRNADQPHFELAEVVGISMMPVSFQLKFTTITTSNNNIPSIGQSRQSTGRVHSASPDVTYLWVSRANIRLLRPPWFEELSFEIQQRSSTKTGVSFVPFWPHQACVGGVPQLNTNLGSVTTSIAGSLMAAAPTDLQAEYELAVACPSTDADENSSETASEPSGYGNMSPRSNVSADGSTVRVSNVLTPLSSTDSHSTGDKCDIPERTDSAASSTENSNGNGANNGGGSDGGLLLKKKHQKGDVMLTPGGIRKKFNGKQWRRLCSKEGCNKESQRRGYCSRHLSLNGKAYGFDPCYASPNFLMMTSQDGYGLKESSGVDGLELSSAGHLYSPTMCMLDSSTGIDGSVGRGEFDDAMAVSSLISLAEAKHSILETQAMQGHNYRLDLTYSNVASESQQQLHVGTLLGDRLRTSSLSASLPYETAIRQSKFQHVLEENSNDKALGMIVKSSKQGGGDWNFTTGGRFTTDDRSALVSLSHAEDEDAAVATCHAMEDRTAKDLETNLADSNEDVVTVDDHGQQQMLKKIVIETDDPDTSNVASNTRSPIGVGGAAGYLPQKQQHQLLTGNLSERVPCMSQESPSSDAACSFKSTEPVTAVRPAPTKLSATAAAAIYGHLHHQGLSNSFTAGTHLLQKLELSRLSLFGRPEAEVPLSSDPVLHSPATAGSESSVSSDQRSSDSTIISVGNASCCTSLPSTPTMVESDRHGAFKAYSTVNTTALTNAATVNVTAASATVDASSSIFSSSPSSSGHPDRLSPTMRSTDFGGSVRKKHSLVTAGSSSVVSTFSASSSLSNPTQFILAPTPAQLGIAPGQTKRSNSSSSNSNSNSSPLPPFSQSQRSAQTSISDSSTDNKATEVGNGSTIVSEKSDAVDCSKAVFKRQDSNMDRVLSKVNFGAKFAQLPEFDPDECEASSLPTTPSQIVRTYFDKQKQTLPLETNDSTLLCSPSSCKQAPKTPSRRTGNFFFGANFNLDALMDPALRKSDQETDPSPVCSPRTPKTPLDSWEKSNSRKLLDERRRLVMELFEKEGMFPSATATTQFQTLHAEVFPTKQILQLKIREVRQKVMASVQSPATPSLHGASNPVPTTPLTPGLASESSSLALSFGVQHSPRDQCTEKLSVSHPPTTTHNERVLIDQFRAGMVAVPEEIEMFGRGLFFQIAHDYWSRFDSMLFEKVDKLITAEALIRFHRDRHEHPTGIRIRIRCTCPNAPCNSVGRTLKPQCVNVNLASRSIGTTGLFSISLHHPCARSMRRASAKRSSLVTTMPPSIVTKWWEKKNENVPAAPKVPTCWPLERAFNDSQQALVCGPMACSICSTLLFNVVGSMSMVFTFRPAMAADHICVGQVRAGTRISSSGASNAKPGVTQAKQANKSALEPLFTITACLAPTKLAKRFSKSATLRFMVVSNRSNESIAFSTSSTPYDGTLSGYHGNSPKEGRNLKVRKKAEILVNEDEISHGGWWCMTENSKLTGCNVAIETSPFTYVMAMDNGKFTLGPPHKAGEQPSPEEILTLIRPPDADWFALKSGYGKYLSVDGKGFLVAMTDAASTRERWELVFEDGKMALMGHNNCFMNYDNDAEGYIMVNSKKAKENEMIKMRTNAERAVVGDSVPEQDKKPSGECEVSYIKLYQHSKVKVSQEDRSNVKRAKVQGNLHEVLLDRREKMKADLTVFVKSSSVEETCLNFFGINVINSSPFSPRACAFYSIWKKILIEISEVFCCLN</sequence>
<dbReference type="Pfam" id="PF16090">
    <property type="entry name" value="DUF4819"/>
    <property type="match status" value="1"/>
</dbReference>
<dbReference type="InterPro" id="IPR008999">
    <property type="entry name" value="Actin-crosslinking"/>
</dbReference>
<feature type="region of interest" description="Disordered" evidence="8">
    <location>
        <begin position="1173"/>
        <end position="1201"/>
    </location>
</feature>
<dbReference type="Proteomes" id="UP000054783">
    <property type="component" value="Unassembled WGS sequence"/>
</dbReference>
<name>A0A0V1A8Z3_9BILA</name>
<evidence type="ECO:0000256" key="1">
    <source>
        <dbReference type="ARBA" id="ARBA00004604"/>
    </source>
</evidence>
<dbReference type="CDD" id="cd23338">
    <property type="entry name" value="beta-trefoil_FSCN_FRG1"/>
    <property type="match status" value="1"/>
</dbReference>
<comment type="caution">
    <text evidence="11">The sequence shown here is derived from an EMBL/GenBank/DDBJ whole genome shotgun (WGS) entry which is preliminary data.</text>
</comment>
<feature type="compositionally biased region" description="Low complexity" evidence="8">
    <location>
        <begin position="931"/>
        <end position="941"/>
    </location>
</feature>
<feature type="domain" description="Protein capicua homolog-like" evidence="9">
    <location>
        <begin position="176"/>
        <end position="275"/>
    </location>
</feature>
<feature type="region of interest" description="Disordered" evidence="8">
    <location>
        <begin position="1260"/>
        <end position="1286"/>
    </location>
</feature>
<proteinExistence type="inferred from homology"/>
<feature type="compositionally biased region" description="Low complexity" evidence="8">
    <location>
        <begin position="859"/>
        <end position="870"/>
    </location>
</feature>
<dbReference type="PANTHER" id="PTHR13059:SF13">
    <property type="entry name" value="PROTEIN CAPICUA HOMOLOG"/>
    <property type="match status" value="1"/>
</dbReference>
<comment type="subcellular location">
    <subcellularLocation>
        <location evidence="1">Nucleus</location>
        <location evidence="1">Nucleolus</location>
    </subcellularLocation>
</comment>
<dbReference type="Gene3D" id="2.80.10.50">
    <property type="match status" value="1"/>
</dbReference>
<keyword evidence="6" id="KW-0804">Transcription</keyword>
<evidence type="ECO:0000256" key="4">
    <source>
        <dbReference type="ARBA" id="ARBA00023015"/>
    </source>
</evidence>
<dbReference type="Pfam" id="PF06229">
    <property type="entry name" value="FRG1"/>
    <property type="match status" value="1"/>
</dbReference>
<keyword evidence="5" id="KW-0238">DNA-binding</keyword>
<dbReference type="EMBL" id="JYDQ01000018">
    <property type="protein sequence ID" value="KRY21256.1"/>
    <property type="molecule type" value="Genomic_DNA"/>
</dbReference>
<feature type="compositionally biased region" description="Polar residues" evidence="8">
    <location>
        <begin position="1026"/>
        <end position="1053"/>
    </location>
</feature>
<dbReference type="Pfam" id="PF25981">
    <property type="entry name" value="HTH_Cic_C"/>
    <property type="match status" value="1"/>
</dbReference>
<evidence type="ECO:0000313" key="11">
    <source>
        <dbReference type="EMBL" id="KRY21256.1"/>
    </source>
</evidence>
<feature type="compositionally biased region" description="Polar residues" evidence="8">
    <location>
        <begin position="363"/>
        <end position="390"/>
    </location>
</feature>
<dbReference type="GO" id="GO:0000977">
    <property type="term" value="F:RNA polymerase II transcription regulatory region sequence-specific DNA binding"/>
    <property type="evidence" value="ECO:0007669"/>
    <property type="project" value="TreeGrafter"/>
</dbReference>
<evidence type="ECO:0000256" key="6">
    <source>
        <dbReference type="ARBA" id="ARBA00023163"/>
    </source>
</evidence>
<evidence type="ECO:0000259" key="10">
    <source>
        <dbReference type="Pfam" id="PF25981"/>
    </source>
</evidence>
<dbReference type="InterPro" id="IPR052412">
    <property type="entry name" value="CC-Dev_Transcription_Reg"/>
</dbReference>
<evidence type="ECO:0000259" key="9">
    <source>
        <dbReference type="Pfam" id="PF16090"/>
    </source>
</evidence>
<keyword evidence="12" id="KW-1185">Reference proteome</keyword>
<keyword evidence="7" id="KW-0539">Nucleus</keyword>
<keyword evidence="3" id="KW-0597">Phosphoprotein</keyword>
<dbReference type="GO" id="GO:0000981">
    <property type="term" value="F:DNA-binding transcription factor activity, RNA polymerase II-specific"/>
    <property type="evidence" value="ECO:0007669"/>
    <property type="project" value="TreeGrafter"/>
</dbReference>
<dbReference type="InterPro" id="IPR032147">
    <property type="entry name" value="Cic_dom"/>
</dbReference>
<dbReference type="InterPro" id="IPR058606">
    <property type="entry name" value="HTH_Cic_C"/>
</dbReference>
<evidence type="ECO:0000256" key="7">
    <source>
        <dbReference type="ARBA" id="ARBA00023242"/>
    </source>
</evidence>
<evidence type="ECO:0000256" key="5">
    <source>
        <dbReference type="ARBA" id="ARBA00023125"/>
    </source>
</evidence>
<evidence type="ECO:0000256" key="3">
    <source>
        <dbReference type="ARBA" id="ARBA00022553"/>
    </source>
</evidence>
<feature type="region of interest" description="Disordered" evidence="8">
    <location>
        <begin position="341"/>
        <end position="429"/>
    </location>
</feature>
<dbReference type="PANTHER" id="PTHR13059">
    <property type="entry name" value="HMG-BOX TRANSCRIPTION FACTOR BBX"/>
    <property type="match status" value="1"/>
</dbReference>